<dbReference type="Pfam" id="PF02958">
    <property type="entry name" value="EcKL"/>
    <property type="match status" value="1"/>
</dbReference>
<dbReference type="AlphaFoldDB" id="U5ESL5"/>
<organism evidence="2">
    <name type="scientific">Corethrella appendiculata</name>
    <dbReference type="NCBI Taxonomy" id="1370023"/>
    <lineage>
        <taxon>Eukaryota</taxon>
        <taxon>Metazoa</taxon>
        <taxon>Ecdysozoa</taxon>
        <taxon>Arthropoda</taxon>
        <taxon>Hexapoda</taxon>
        <taxon>Insecta</taxon>
        <taxon>Pterygota</taxon>
        <taxon>Neoptera</taxon>
        <taxon>Endopterygota</taxon>
        <taxon>Diptera</taxon>
        <taxon>Nematocera</taxon>
        <taxon>Culicoidea</taxon>
        <taxon>Chaoboridae</taxon>
        <taxon>Corethrella</taxon>
    </lineage>
</organism>
<name>U5ESL5_9DIPT</name>
<dbReference type="InterPro" id="IPR015897">
    <property type="entry name" value="CHK_kinase-like"/>
</dbReference>
<dbReference type="PANTHER" id="PTHR11012">
    <property type="entry name" value="PROTEIN KINASE-LIKE DOMAIN-CONTAINING"/>
    <property type="match status" value="1"/>
</dbReference>
<evidence type="ECO:0000259" key="1">
    <source>
        <dbReference type="SMART" id="SM00587"/>
    </source>
</evidence>
<feature type="non-terminal residue" evidence="2">
    <location>
        <position position="1"/>
    </location>
</feature>
<dbReference type="SUPFAM" id="SSF56112">
    <property type="entry name" value="Protein kinase-like (PK-like)"/>
    <property type="match status" value="1"/>
</dbReference>
<proteinExistence type="evidence at transcript level"/>
<protein>
    <submittedName>
        <fullName evidence="2">Putative ecdysteroid kinase</fullName>
    </submittedName>
</protein>
<keyword evidence="2" id="KW-0808">Transferase</keyword>
<sequence>ATGAGDNYASEVYRVSCKYFTIGAKTESEITLIIKSMPDVGARANMFDKIDIYKRETLTLTKVIPNFSKLTGDNFAPTCYYVTRDPFKFLILEDLKIQNYKLANRYDGVDFQHSKLVMEKLGKFHAASMICLNEDKNLANELELLFFNPKYGYTAIDQYYENGFKSFIKLLESRQSEFPSKLREQLGTSEKLLLEKETKMWKASSKINVIIHADLWVANMMFKYDEKSGEPVDIIFLDFQMSYYGSPAMDILHFFNTSLNAETLKGKCEDLIQIYYTAFHETLKNANYKNIPTFDDIQNEIHDKQFHGFAVCAVELPVISQEKSLVGADGDQLNAIFGEEMSAKFRDLAYNDEKYINRIKYPMERFLKMNIFD</sequence>
<dbReference type="InterPro" id="IPR011009">
    <property type="entry name" value="Kinase-like_dom_sf"/>
</dbReference>
<evidence type="ECO:0000313" key="2">
    <source>
        <dbReference type="EMBL" id="JAB55102.1"/>
    </source>
</evidence>
<dbReference type="EMBL" id="GANO01004769">
    <property type="protein sequence ID" value="JAB55102.1"/>
    <property type="molecule type" value="mRNA"/>
</dbReference>
<accession>U5ESL5</accession>
<keyword evidence="2" id="KW-0418">Kinase</keyword>
<dbReference type="GO" id="GO:0016301">
    <property type="term" value="F:kinase activity"/>
    <property type="evidence" value="ECO:0007669"/>
    <property type="project" value="UniProtKB-KW"/>
</dbReference>
<dbReference type="SMART" id="SM00587">
    <property type="entry name" value="CHK"/>
    <property type="match status" value="1"/>
</dbReference>
<feature type="domain" description="CHK kinase-like" evidence="1">
    <location>
        <begin position="90"/>
        <end position="285"/>
    </location>
</feature>
<reference evidence="2" key="1">
    <citation type="journal article" date="2014" name="Insect Biochem. Mol. Biol.">
        <title>An insight into the sialome of the frog biting fly, Corethrella appendiculata.</title>
        <authorList>
            <person name="Ribeiro J.M.C."/>
            <person name="Chagas A.C."/>
            <person name="Pham V.M."/>
            <person name="Lounibos L.P."/>
            <person name="Calvo E."/>
        </authorList>
    </citation>
    <scope>NUCLEOTIDE SEQUENCE</scope>
    <source>
        <tissue evidence="2">Salivary glands</tissue>
    </source>
</reference>
<dbReference type="PANTHER" id="PTHR11012:SF56">
    <property type="entry name" value="CHK KINASE-LIKE DOMAIN-CONTAINING PROTEIN-RELATED"/>
    <property type="match status" value="1"/>
</dbReference>
<dbReference type="InterPro" id="IPR004119">
    <property type="entry name" value="EcKL"/>
</dbReference>
<dbReference type="Gene3D" id="3.90.1200.10">
    <property type="match status" value="1"/>
</dbReference>